<dbReference type="InterPro" id="IPR037045">
    <property type="entry name" value="S8pro/Inhibitor_I9_sf"/>
</dbReference>
<dbReference type="GO" id="GO:0042144">
    <property type="term" value="P:vacuole fusion, non-autophagic"/>
    <property type="evidence" value="ECO:0007669"/>
    <property type="project" value="TreeGrafter"/>
</dbReference>
<sequence length="72" mass="7726">MPGYIVTLKSDSTDEQVAAAKQDAVKQGGKIGHEYNSVFKGFSVTFDEGTVHTLDANEHVEAVEADGEVKTQ</sequence>
<proteinExistence type="inferred from homology"/>
<accession>A0A177A2R8</accession>
<protein>
    <recommendedName>
        <fullName evidence="2">Inhibitor I9 domain-containing protein</fullName>
    </recommendedName>
</protein>
<dbReference type="VEuPathDB" id="FungiDB:GMDG_05256"/>
<dbReference type="EMBL" id="KV441404">
    <property type="protein sequence ID" value="OAF56458.1"/>
    <property type="molecule type" value="Genomic_DNA"/>
</dbReference>
<dbReference type="Proteomes" id="UP000077154">
    <property type="component" value="Unassembled WGS sequence"/>
</dbReference>
<dbReference type="PANTHER" id="PTHR28288">
    <property type="entry name" value="PROTEASE B INHIBITOR 2"/>
    <property type="match status" value="1"/>
</dbReference>
<organism evidence="3">
    <name type="scientific">Pseudogymnoascus destructans</name>
    <dbReference type="NCBI Taxonomy" id="655981"/>
    <lineage>
        <taxon>Eukaryota</taxon>
        <taxon>Fungi</taxon>
        <taxon>Dikarya</taxon>
        <taxon>Ascomycota</taxon>
        <taxon>Pezizomycotina</taxon>
        <taxon>Leotiomycetes</taxon>
        <taxon>Thelebolales</taxon>
        <taxon>Thelebolaceae</taxon>
        <taxon>Pseudogymnoascus</taxon>
    </lineage>
</organism>
<dbReference type="FunFam" id="3.30.70.80:FF:000005">
    <property type="entry name" value="Proteinase inhibitor I2B"/>
    <property type="match status" value="1"/>
</dbReference>
<feature type="domain" description="Inhibitor I9" evidence="2">
    <location>
        <begin position="4"/>
        <end position="72"/>
    </location>
</feature>
<dbReference type="eggNOG" id="ENOG502SBW1">
    <property type="taxonomic scope" value="Eukaryota"/>
</dbReference>
<dbReference type="InterPro" id="IPR010259">
    <property type="entry name" value="S8pro/Inhibitor_I9"/>
</dbReference>
<name>A0A177A2R8_9PEZI</name>
<dbReference type="GeneID" id="36289681"/>
<evidence type="ECO:0000259" key="2">
    <source>
        <dbReference type="Pfam" id="PF05922"/>
    </source>
</evidence>
<dbReference type="SUPFAM" id="SSF54897">
    <property type="entry name" value="Protease propeptides/inhibitors"/>
    <property type="match status" value="1"/>
</dbReference>
<evidence type="ECO:0000313" key="3">
    <source>
        <dbReference type="EMBL" id="OAF56458.1"/>
    </source>
</evidence>
<dbReference type="GO" id="GO:0004866">
    <property type="term" value="F:endopeptidase inhibitor activity"/>
    <property type="evidence" value="ECO:0007669"/>
    <property type="project" value="TreeGrafter"/>
</dbReference>
<evidence type="ECO:0000256" key="1">
    <source>
        <dbReference type="ARBA" id="ARBA00038069"/>
    </source>
</evidence>
<dbReference type="Gene3D" id="3.30.70.80">
    <property type="entry name" value="Peptidase S8 propeptide/proteinase inhibitor I9"/>
    <property type="match status" value="1"/>
</dbReference>
<dbReference type="Pfam" id="PF05922">
    <property type="entry name" value="Inhibitor_I9"/>
    <property type="match status" value="1"/>
</dbReference>
<dbReference type="PANTHER" id="PTHR28288:SF2">
    <property type="entry name" value="PROTEASE B INHIBITOR 2"/>
    <property type="match status" value="1"/>
</dbReference>
<dbReference type="AlphaFoldDB" id="A0A177A2R8"/>
<dbReference type="OrthoDB" id="5518345at2759"/>
<reference evidence="3" key="1">
    <citation type="submission" date="2016-03" db="EMBL/GenBank/DDBJ databases">
        <title>Updated assembly of Pseudogymnoascus destructans, the fungus causing white-nose syndrome of bats.</title>
        <authorList>
            <person name="Palmer J.M."/>
            <person name="Drees K.P."/>
            <person name="Foster J.T."/>
            <person name="Lindner D.L."/>
        </authorList>
    </citation>
    <scope>NUCLEOTIDE SEQUENCE [LARGE SCALE GENOMIC DNA]</scope>
    <source>
        <strain evidence="3">20631-21</strain>
    </source>
</reference>
<dbReference type="RefSeq" id="XP_024321752.1">
    <property type="nucleotide sequence ID" value="XM_024470218.1"/>
</dbReference>
<dbReference type="InterPro" id="IPR052471">
    <property type="entry name" value="PBI_I9"/>
</dbReference>
<comment type="similarity">
    <text evidence="1">Belongs to the protease inhibitor I9 family.</text>
</comment>
<gene>
    <name evidence="3" type="ORF">VC83_06624</name>
</gene>